<keyword evidence="3" id="KW-1185">Reference proteome</keyword>
<reference evidence="2 3" key="1">
    <citation type="submission" date="2017-06" db="EMBL/GenBank/DDBJ databases">
        <authorList>
            <person name="Kim H.J."/>
            <person name="Triplett B.A."/>
        </authorList>
    </citation>
    <scope>NUCLEOTIDE SEQUENCE [LARGE SCALE GENOMIC DNA]</scope>
    <source>
        <strain evidence="2">FRACA_ARgP5</strain>
    </source>
</reference>
<dbReference type="RefSeq" id="WP_101834067.1">
    <property type="nucleotide sequence ID" value="NZ_FZMO01000445.1"/>
</dbReference>
<proteinExistence type="predicted"/>
<gene>
    <name evidence="2" type="ORF">FRACA_50037</name>
</gene>
<dbReference type="SUPFAM" id="SSF110087">
    <property type="entry name" value="DR1885-like metal-binding protein"/>
    <property type="match status" value="1"/>
</dbReference>
<feature type="region of interest" description="Disordered" evidence="1">
    <location>
        <begin position="189"/>
        <end position="245"/>
    </location>
</feature>
<accession>A0A2I2KYB8</accession>
<evidence type="ECO:0000313" key="2">
    <source>
        <dbReference type="EMBL" id="SNQ50649.1"/>
    </source>
</evidence>
<dbReference type="Gene3D" id="2.60.40.1890">
    <property type="entry name" value="PCu(A)C copper chaperone"/>
    <property type="match status" value="1"/>
</dbReference>
<dbReference type="OrthoDB" id="5188566at2"/>
<dbReference type="AlphaFoldDB" id="A0A2I2KYB8"/>
<dbReference type="InterPro" id="IPR036182">
    <property type="entry name" value="PCuAC_sf"/>
</dbReference>
<organism evidence="2 3">
    <name type="scientific">Frankia canadensis</name>
    <dbReference type="NCBI Taxonomy" id="1836972"/>
    <lineage>
        <taxon>Bacteria</taxon>
        <taxon>Bacillati</taxon>
        <taxon>Actinomycetota</taxon>
        <taxon>Actinomycetes</taxon>
        <taxon>Frankiales</taxon>
        <taxon>Frankiaceae</taxon>
        <taxon>Frankia</taxon>
    </lineage>
</organism>
<dbReference type="Pfam" id="PF04314">
    <property type="entry name" value="PCuAC"/>
    <property type="match status" value="1"/>
</dbReference>
<keyword evidence="2" id="KW-0449">Lipoprotein</keyword>
<evidence type="ECO:0000313" key="3">
    <source>
        <dbReference type="Proteomes" id="UP000234331"/>
    </source>
</evidence>
<dbReference type="EMBL" id="FZMO01000445">
    <property type="protein sequence ID" value="SNQ50649.1"/>
    <property type="molecule type" value="Genomic_DNA"/>
</dbReference>
<feature type="compositionally biased region" description="Low complexity" evidence="1">
    <location>
        <begin position="192"/>
        <end position="245"/>
    </location>
</feature>
<evidence type="ECO:0000256" key="1">
    <source>
        <dbReference type="SAM" id="MobiDB-lite"/>
    </source>
</evidence>
<dbReference type="InterPro" id="IPR007410">
    <property type="entry name" value="LpqE-like"/>
</dbReference>
<protein>
    <submittedName>
        <fullName evidence="2">Putative lipoprotein</fullName>
    </submittedName>
</protein>
<name>A0A2I2KYB8_9ACTN</name>
<dbReference type="Proteomes" id="UP000234331">
    <property type="component" value="Unassembled WGS sequence"/>
</dbReference>
<sequence>MSRRPGARFPSVITSAGVAAEPAAARDDAARRGGFRRRMASRRVGVAMLATALGAGGAAGCASGTDAMTNSARTTTNSVAGAVGPITLRNVYVAGPVAQGESAQVVSAFFNAGSTPDTLVSVTSPGAAGGRPPTPAEIPAGGDRIFIANGSAPSLQGVRKNQLIGSQLPITFTFAHAGSVTLDVPVEPAAQGASAEPGEASPSAAAQTPGTATPGSTASPTASPTVPAGTAATPTVSASPHTTTG</sequence>